<evidence type="ECO:0000313" key="3">
    <source>
        <dbReference type="EMBL" id="PIO40972.1"/>
    </source>
</evidence>
<gene>
    <name evidence="3" type="ORF">AB205_0056110</name>
</gene>
<feature type="chain" id="PRO_5013553722" description="Transferrin-like domain-containing protein" evidence="1">
    <location>
        <begin position="20"/>
        <end position="72"/>
    </location>
</feature>
<sequence>MASTLQLILCLGMAALCLANPVNNVRWCVKSEIELKKCKDVSQTCGGDQATLSCVLKGSVDDCLKAIAVSSF</sequence>
<dbReference type="EMBL" id="KV923238">
    <property type="protein sequence ID" value="PIO40972.1"/>
    <property type="molecule type" value="Genomic_DNA"/>
</dbReference>
<protein>
    <recommendedName>
        <fullName evidence="2">Transferrin-like domain-containing protein</fullName>
    </recommendedName>
</protein>
<feature type="signal peptide" evidence="1">
    <location>
        <begin position="1"/>
        <end position="19"/>
    </location>
</feature>
<evidence type="ECO:0000259" key="2">
    <source>
        <dbReference type="PROSITE" id="PS51408"/>
    </source>
</evidence>
<dbReference type="Gene3D" id="3.40.190.10">
    <property type="entry name" value="Periplasmic binding protein-like II"/>
    <property type="match status" value="1"/>
</dbReference>
<organism evidence="3 4">
    <name type="scientific">Aquarana catesbeiana</name>
    <name type="common">American bullfrog</name>
    <name type="synonym">Rana catesbeiana</name>
    <dbReference type="NCBI Taxonomy" id="8400"/>
    <lineage>
        <taxon>Eukaryota</taxon>
        <taxon>Metazoa</taxon>
        <taxon>Chordata</taxon>
        <taxon>Craniata</taxon>
        <taxon>Vertebrata</taxon>
        <taxon>Euteleostomi</taxon>
        <taxon>Amphibia</taxon>
        <taxon>Batrachia</taxon>
        <taxon>Anura</taxon>
        <taxon>Neobatrachia</taxon>
        <taxon>Ranoidea</taxon>
        <taxon>Ranidae</taxon>
        <taxon>Aquarana</taxon>
    </lineage>
</organism>
<dbReference type="OrthoDB" id="9981115at2759"/>
<name>A0A2G9SLQ1_AQUCT</name>
<dbReference type="AlphaFoldDB" id="A0A2G9SLQ1"/>
<proteinExistence type="predicted"/>
<dbReference type="Proteomes" id="UP000228934">
    <property type="component" value="Unassembled WGS sequence"/>
</dbReference>
<feature type="domain" description="Transferrin-like" evidence="2">
    <location>
        <begin position="25"/>
        <end position="72"/>
    </location>
</feature>
<keyword evidence="1" id="KW-0732">Signal</keyword>
<reference evidence="4" key="1">
    <citation type="journal article" date="2017" name="Nat. Commun.">
        <title>The North American bullfrog draft genome provides insight into hormonal regulation of long noncoding RNA.</title>
        <authorList>
            <person name="Hammond S.A."/>
            <person name="Warren R.L."/>
            <person name="Vandervalk B.P."/>
            <person name="Kucuk E."/>
            <person name="Khan H."/>
            <person name="Gibb E.A."/>
            <person name="Pandoh P."/>
            <person name="Kirk H."/>
            <person name="Zhao Y."/>
            <person name="Jones M."/>
            <person name="Mungall A.J."/>
            <person name="Coope R."/>
            <person name="Pleasance S."/>
            <person name="Moore R.A."/>
            <person name="Holt R.A."/>
            <person name="Round J.M."/>
            <person name="Ohora S."/>
            <person name="Walle B.V."/>
            <person name="Veldhoen N."/>
            <person name="Helbing C.C."/>
            <person name="Birol I."/>
        </authorList>
    </citation>
    <scope>NUCLEOTIDE SEQUENCE [LARGE SCALE GENOMIC DNA]</scope>
</reference>
<accession>A0A2G9SLQ1</accession>
<dbReference type="PROSITE" id="PS51408">
    <property type="entry name" value="TRANSFERRIN_LIKE_4"/>
    <property type="match status" value="1"/>
</dbReference>
<dbReference type="Pfam" id="PF00405">
    <property type="entry name" value="Transferrin"/>
    <property type="match status" value="1"/>
</dbReference>
<dbReference type="SUPFAM" id="SSF53850">
    <property type="entry name" value="Periplasmic binding protein-like II"/>
    <property type="match status" value="1"/>
</dbReference>
<evidence type="ECO:0000256" key="1">
    <source>
        <dbReference type="SAM" id="SignalP"/>
    </source>
</evidence>
<keyword evidence="4" id="KW-1185">Reference proteome</keyword>
<dbReference type="InterPro" id="IPR001156">
    <property type="entry name" value="Transferrin-like_dom"/>
</dbReference>
<evidence type="ECO:0000313" key="4">
    <source>
        <dbReference type="Proteomes" id="UP000228934"/>
    </source>
</evidence>